<dbReference type="InterPro" id="IPR002797">
    <property type="entry name" value="Polysacc_synth"/>
</dbReference>
<feature type="transmembrane region" description="Helical" evidence="6">
    <location>
        <begin position="408"/>
        <end position="429"/>
    </location>
</feature>
<dbReference type="Pfam" id="PF01943">
    <property type="entry name" value="Polysacc_synt"/>
    <property type="match status" value="1"/>
</dbReference>
<gene>
    <name evidence="7" type="ORF">DC430_22335</name>
</gene>
<feature type="transmembrane region" description="Helical" evidence="6">
    <location>
        <begin position="197"/>
        <end position="216"/>
    </location>
</feature>
<evidence type="ECO:0000256" key="3">
    <source>
        <dbReference type="ARBA" id="ARBA00022692"/>
    </source>
</evidence>
<comment type="caution">
    <text evidence="7">The sequence shown here is derived from an EMBL/GenBank/DDBJ whole genome shotgun (WGS) entry which is preliminary data.</text>
</comment>
<keyword evidence="2" id="KW-1003">Cell membrane</keyword>
<dbReference type="Proteomes" id="UP000244335">
    <property type="component" value="Unassembled WGS sequence"/>
</dbReference>
<feature type="transmembrane region" description="Helical" evidence="6">
    <location>
        <begin position="276"/>
        <end position="296"/>
    </location>
</feature>
<accession>A0AA92BZ26</accession>
<feature type="transmembrane region" description="Helical" evidence="6">
    <location>
        <begin position="317"/>
        <end position="339"/>
    </location>
</feature>
<keyword evidence="4 6" id="KW-1133">Transmembrane helix</keyword>
<feature type="transmembrane region" description="Helical" evidence="6">
    <location>
        <begin position="385"/>
        <end position="402"/>
    </location>
</feature>
<evidence type="ECO:0000256" key="4">
    <source>
        <dbReference type="ARBA" id="ARBA00022989"/>
    </source>
</evidence>
<feature type="transmembrane region" description="Helical" evidence="6">
    <location>
        <begin position="140"/>
        <end position="160"/>
    </location>
</feature>
<feature type="transmembrane region" description="Helical" evidence="6">
    <location>
        <begin position="351"/>
        <end position="373"/>
    </location>
</feature>
<name>A0AA92BZ26_RHIRH</name>
<dbReference type="GO" id="GO:0005886">
    <property type="term" value="C:plasma membrane"/>
    <property type="evidence" value="ECO:0007669"/>
    <property type="project" value="UniProtKB-SubCell"/>
</dbReference>
<evidence type="ECO:0000256" key="2">
    <source>
        <dbReference type="ARBA" id="ARBA00022475"/>
    </source>
</evidence>
<dbReference type="AlphaFoldDB" id="A0AA92BZ26"/>
<evidence type="ECO:0000256" key="6">
    <source>
        <dbReference type="SAM" id="Phobius"/>
    </source>
</evidence>
<feature type="transmembrane region" description="Helical" evidence="6">
    <location>
        <begin position="172"/>
        <end position="191"/>
    </location>
</feature>
<evidence type="ECO:0000256" key="1">
    <source>
        <dbReference type="ARBA" id="ARBA00004651"/>
    </source>
</evidence>
<dbReference type="InterPro" id="IPR050833">
    <property type="entry name" value="Poly_Biosynth_Transport"/>
</dbReference>
<feature type="transmembrane region" description="Helical" evidence="6">
    <location>
        <begin position="40"/>
        <end position="60"/>
    </location>
</feature>
<sequence length="450" mass="47715">MRALNRSGHYSIPANNSPWKLRFRMPMRYVRDALPLMRSLIAYAAMPAAGIITAPILAHALGATGRGQLAGILQPMTLAAAVAALGVPSAVTYFIGRQSPPGKVIRLAVIIALIMTFLVGLALFWYSARIAEQLDISRTFLLLIWAAFLPSAFIAIRRGHIQGLRRYGALDLERMLGSGLRVGAIVLLWIIGVKSVIAFAAIYMIAGLSASAVLRLPGNANAANTLRRQSGNIIPEFTSAPFFSYAILSAFGTIAATVSARLDQAIMPAIVATNDLGYYSVAVTVAEVPGIITAVLTRNVLAEVAGGIHRQSVLRSILLGGFAQVALTIVILVILPYAVPIVFGGDFAPAVALIRILLLGTFIGYWANVVAAYLGGLGRPGYNSLGQAAAAFTTIILFWAAWQRMDAATAAWISVWSQAAALATALVLVTRLSPRGQSRNVSNPNAEDAN</sequence>
<evidence type="ECO:0000256" key="5">
    <source>
        <dbReference type="ARBA" id="ARBA00023136"/>
    </source>
</evidence>
<reference evidence="7 8" key="1">
    <citation type="submission" date="2018-04" db="EMBL/GenBank/DDBJ databases">
        <authorList>
            <person name="Hagen T."/>
        </authorList>
    </citation>
    <scope>NUCLEOTIDE SEQUENCE [LARGE SCALE GENOMIC DNA]</scope>
    <source>
        <strain evidence="7 8">TPD7009</strain>
    </source>
</reference>
<keyword evidence="3 6" id="KW-0812">Transmembrane</keyword>
<feature type="transmembrane region" description="Helical" evidence="6">
    <location>
        <begin position="107"/>
        <end position="128"/>
    </location>
</feature>
<protein>
    <recommendedName>
        <fullName evidence="9">Lipopolysaccharide biosynthesis protein</fullName>
    </recommendedName>
</protein>
<dbReference type="PANTHER" id="PTHR30250">
    <property type="entry name" value="PST FAMILY PREDICTED COLANIC ACID TRANSPORTER"/>
    <property type="match status" value="1"/>
</dbReference>
<evidence type="ECO:0008006" key="9">
    <source>
        <dbReference type="Google" id="ProtNLM"/>
    </source>
</evidence>
<feature type="transmembrane region" description="Helical" evidence="6">
    <location>
        <begin position="237"/>
        <end position="256"/>
    </location>
</feature>
<evidence type="ECO:0000313" key="8">
    <source>
        <dbReference type="Proteomes" id="UP000244335"/>
    </source>
</evidence>
<evidence type="ECO:0000313" key="7">
    <source>
        <dbReference type="EMBL" id="PVE50130.1"/>
    </source>
</evidence>
<feature type="transmembrane region" description="Helical" evidence="6">
    <location>
        <begin position="72"/>
        <end position="95"/>
    </location>
</feature>
<organism evidence="7 8">
    <name type="scientific">Rhizobium rhizogenes</name>
    <name type="common">Agrobacterium rhizogenes</name>
    <dbReference type="NCBI Taxonomy" id="359"/>
    <lineage>
        <taxon>Bacteria</taxon>
        <taxon>Pseudomonadati</taxon>
        <taxon>Pseudomonadota</taxon>
        <taxon>Alphaproteobacteria</taxon>
        <taxon>Hyphomicrobiales</taxon>
        <taxon>Rhizobiaceae</taxon>
        <taxon>Rhizobium/Agrobacterium group</taxon>
        <taxon>Rhizobium</taxon>
    </lineage>
</organism>
<proteinExistence type="predicted"/>
<keyword evidence="5 6" id="KW-0472">Membrane</keyword>
<dbReference type="EMBL" id="QDFR01000013">
    <property type="protein sequence ID" value="PVE50130.1"/>
    <property type="molecule type" value="Genomic_DNA"/>
</dbReference>
<comment type="subcellular location">
    <subcellularLocation>
        <location evidence="1">Cell membrane</location>
        <topology evidence="1">Multi-pass membrane protein</topology>
    </subcellularLocation>
</comment>
<dbReference type="PANTHER" id="PTHR30250:SF11">
    <property type="entry name" value="O-ANTIGEN TRANSPORTER-RELATED"/>
    <property type="match status" value="1"/>
</dbReference>